<reference evidence="1" key="1">
    <citation type="journal article" date="2023" name="GigaByte">
        <title>Genome assembly of the bearded iris, Iris pallida Lam.</title>
        <authorList>
            <person name="Bruccoleri R.E."/>
            <person name="Oakeley E.J."/>
            <person name="Faust A.M.E."/>
            <person name="Altorfer M."/>
            <person name="Dessus-Babus S."/>
            <person name="Burckhardt D."/>
            <person name="Oertli M."/>
            <person name="Naumann U."/>
            <person name="Petersen F."/>
            <person name="Wong J."/>
        </authorList>
    </citation>
    <scope>NUCLEOTIDE SEQUENCE</scope>
    <source>
        <strain evidence="1">GSM-AAB239-AS_SAM_17_03QT</strain>
    </source>
</reference>
<dbReference type="EMBL" id="JANAVB010036161">
    <property type="protein sequence ID" value="KAJ6803934.1"/>
    <property type="molecule type" value="Genomic_DNA"/>
</dbReference>
<dbReference type="Proteomes" id="UP001140949">
    <property type="component" value="Unassembled WGS sequence"/>
</dbReference>
<reference evidence="1" key="2">
    <citation type="submission" date="2023-04" db="EMBL/GenBank/DDBJ databases">
        <authorList>
            <person name="Bruccoleri R.E."/>
            <person name="Oakeley E.J."/>
            <person name="Faust A.-M."/>
            <person name="Dessus-Babus S."/>
            <person name="Altorfer M."/>
            <person name="Burckhardt D."/>
            <person name="Oertli M."/>
            <person name="Naumann U."/>
            <person name="Petersen F."/>
            <person name="Wong J."/>
        </authorList>
    </citation>
    <scope>NUCLEOTIDE SEQUENCE</scope>
    <source>
        <strain evidence="1">GSM-AAB239-AS_SAM_17_03QT</strain>
        <tissue evidence="1">Leaf</tissue>
    </source>
</reference>
<gene>
    <name evidence="1" type="ORF">M6B38_187580</name>
</gene>
<comment type="caution">
    <text evidence="1">The sequence shown here is derived from an EMBL/GenBank/DDBJ whole genome shotgun (WGS) entry which is preliminary data.</text>
</comment>
<accession>A0AAX6EIS7</accession>
<organism evidence="1 2">
    <name type="scientific">Iris pallida</name>
    <name type="common">Sweet iris</name>
    <dbReference type="NCBI Taxonomy" id="29817"/>
    <lineage>
        <taxon>Eukaryota</taxon>
        <taxon>Viridiplantae</taxon>
        <taxon>Streptophyta</taxon>
        <taxon>Embryophyta</taxon>
        <taxon>Tracheophyta</taxon>
        <taxon>Spermatophyta</taxon>
        <taxon>Magnoliopsida</taxon>
        <taxon>Liliopsida</taxon>
        <taxon>Asparagales</taxon>
        <taxon>Iridaceae</taxon>
        <taxon>Iridoideae</taxon>
        <taxon>Irideae</taxon>
        <taxon>Iris</taxon>
    </lineage>
</organism>
<protein>
    <submittedName>
        <fullName evidence="1">Uncharacterized protein</fullName>
    </submittedName>
</protein>
<evidence type="ECO:0000313" key="1">
    <source>
        <dbReference type="EMBL" id="KAJ6803934.1"/>
    </source>
</evidence>
<keyword evidence="2" id="KW-1185">Reference proteome</keyword>
<dbReference type="AlphaFoldDB" id="A0AAX6EIS7"/>
<proteinExistence type="predicted"/>
<sequence length="109" mass="12361">MQRRYSSPSGGSRVFAGVLRRRSSFVRRRRSASASLRPRRGKFVGQRSVLRRRTGTLMITRTRRRAGLRLRHFFGDVSFSDRSNPVSLDRLSVGLIGAHRSDPSDDGTD</sequence>
<evidence type="ECO:0000313" key="2">
    <source>
        <dbReference type="Proteomes" id="UP001140949"/>
    </source>
</evidence>
<name>A0AAX6EIS7_IRIPA</name>